<comment type="cofactor">
    <cofactor evidence="1">
        <name>FAD</name>
        <dbReference type="ChEBI" id="CHEBI:57692"/>
    </cofactor>
</comment>
<dbReference type="InterPro" id="IPR000172">
    <property type="entry name" value="GMC_OxRdtase_N"/>
</dbReference>
<evidence type="ECO:0000256" key="2">
    <source>
        <dbReference type="ARBA" id="ARBA00010790"/>
    </source>
</evidence>
<dbReference type="SUPFAM" id="SSF51905">
    <property type="entry name" value="FAD/NAD(P)-binding domain"/>
    <property type="match status" value="1"/>
</dbReference>
<dbReference type="Proteomes" id="UP001500596">
    <property type="component" value="Unassembled WGS sequence"/>
</dbReference>
<dbReference type="Pfam" id="PF05199">
    <property type="entry name" value="GMC_oxred_C"/>
    <property type="match status" value="1"/>
</dbReference>
<evidence type="ECO:0000256" key="1">
    <source>
        <dbReference type="ARBA" id="ARBA00001974"/>
    </source>
</evidence>
<dbReference type="EMBL" id="BAAAPK010000001">
    <property type="protein sequence ID" value="GAA1662146.1"/>
    <property type="molecule type" value="Genomic_DNA"/>
</dbReference>
<proteinExistence type="inferred from homology"/>
<keyword evidence="4 5" id="KW-0274">FAD</keyword>
<dbReference type="PANTHER" id="PTHR11552">
    <property type="entry name" value="GLUCOSE-METHANOL-CHOLINE GMC OXIDOREDUCTASE"/>
    <property type="match status" value="1"/>
</dbReference>
<gene>
    <name evidence="7" type="ORF">GCM10009807_02570</name>
</gene>
<accession>A0ABN2FYK6</accession>
<dbReference type="InterPro" id="IPR036188">
    <property type="entry name" value="FAD/NAD-bd_sf"/>
</dbReference>
<comment type="similarity">
    <text evidence="2 5">Belongs to the GMC oxidoreductase family.</text>
</comment>
<dbReference type="PIRSF" id="PIRSF000137">
    <property type="entry name" value="Alcohol_oxidase"/>
    <property type="match status" value="1"/>
</dbReference>
<dbReference type="Pfam" id="PF00732">
    <property type="entry name" value="GMC_oxred_N"/>
    <property type="match status" value="2"/>
</dbReference>
<reference evidence="7 8" key="1">
    <citation type="journal article" date="2019" name="Int. J. Syst. Evol. Microbiol.">
        <title>The Global Catalogue of Microorganisms (GCM) 10K type strain sequencing project: providing services to taxonomists for standard genome sequencing and annotation.</title>
        <authorList>
            <consortium name="The Broad Institute Genomics Platform"/>
            <consortium name="The Broad Institute Genome Sequencing Center for Infectious Disease"/>
            <person name="Wu L."/>
            <person name="Ma J."/>
        </authorList>
    </citation>
    <scope>NUCLEOTIDE SEQUENCE [LARGE SCALE GENOMIC DNA]</scope>
    <source>
        <strain evidence="7 8">JCM 15575</strain>
    </source>
</reference>
<sequence length="464" mass="47481">MDAELPRVVVVGAGSAGCVLAARIADRYDVTLIEAGRPVTAGRADRALDAAVAHPETWALPARLTDDIAGRARPGRAVGGSSVVNGGYWLLPDAVDLEAWHDAGGDAWDPDRVRAVMRDLGDRMQAHPSPATHPVARAFADAAGGSAVAVPTTIVGGAPRTAAEAFLDDRVHVRSDCRVLRVVFADGRAVGVEVADADGELSVIDADEVVLCAGAFGTARLLLASGLGPAGMLQVDSVADLPGVGTGFSDHPTVWVEWMPRPGAPVPGPRPEDEHGAFPVALRIGADGGAGDALEILACTQPPAPEPDARTLGLIVGLQRPRSRGTVRPASAHPLAAPAIAYHYLEDEADRAALRFGVRRAVGILAAPAFAELVEELADLDPATLDDDALLDAWIVRHLGSAAHTCGTAPMGAADDPLAVVDGAGRVRGVPGLRIADASVLPVVPSCGPVAAVMAVGAIVADQM</sequence>
<dbReference type="PROSITE" id="PS00623">
    <property type="entry name" value="GMC_OXRED_1"/>
    <property type="match status" value="1"/>
</dbReference>
<evidence type="ECO:0000256" key="5">
    <source>
        <dbReference type="RuleBase" id="RU003968"/>
    </source>
</evidence>
<keyword evidence="8" id="KW-1185">Reference proteome</keyword>
<evidence type="ECO:0000256" key="3">
    <source>
        <dbReference type="ARBA" id="ARBA00022630"/>
    </source>
</evidence>
<dbReference type="Gene3D" id="3.50.50.60">
    <property type="entry name" value="FAD/NAD(P)-binding domain"/>
    <property type="match status" value="1"/>
</dbReference>
<dbReference type="PANTHER" id="PTHR11552:SF147">
    <property type="entry name" value="CHOLINE DEHYDROGENASE, MITOCHONDRIAL"/>
    <property type="match status" value="1"/>
</dbReference>
<dbReference type="SUPFAM" id="SSF54373">
    <property type="entry name" value="FAD-linked reductases, C-terminal domain"/>
    <property type="match status" value="1"/>
</dbReference>
<evidence type="ECO:0000313" key="8">
    <source>
        <dbReference type="Proteomes" id="UP001500596"/>
    </source>
</evidence>
<protein>
    <submittedName>
        <fullName evidence="7">GMC family oxidoreductase N-terminal domain-containing protein</fullName>
    </submittedName>
</protein>
<feature type="domain" description="Glucose-methanol-choline oxidoreductase N-terminal" evidence="6">
    <location>
        <begin position="75"/>
        <end position="98"/>
    </location>
</feature>
<evidence type="ECO:0000313" key="7">
    <source>
        <dbReference type="EMBL" id="GAA1662146.1"/>
    </source>
</evidence>
<evidence type="ECO:0000256" key="4">
    <source>
        <dbReference type="ARBA" id="ARBA00022827"/>
    </source>
</evidence>
<comment type="caution">
    <text evidence="7">The sequence shown here is derived from an EMBL/GenBank/DDBJ whole genome shotgun (WGS) entry which is preliminary data.</text>
</comment>
<dbReference type="RefSeq" id="WP_344050795.1">
    <property type="nucleotide sequence ID" value="NZ_BAAAPK010000001.1"/>
</dbReference>
<dbReference type="PROSITE" id="PS51257">
    <property type="entry name" value="PROKAR_LIPOPROTEIN"/>
    <property type="match status" value="1"/>
</dbReference>
<keyword evidence="3 5" id="KW-0285">Flavoprotein</keyword>
<organism evidence="7 8">
    <name type="scientific">Microbacterium lacus</name>
    <dbReference type="NCBI Taxonomy" id="415217"/>
    <lineage>
        <taxon>Bacteria</taxon>
        <taxon>Bacillati</taxon>
        <taxon>Actinomycetota</taxon>
        <taxon>Actinomycetes</taxon>
        <taxon>Micrococcales</taxon>
        <taxon>Microbacteriaceae</taxon>
        <taxon>Microbacterium</taxon>
    </lineage>
</organism>
<dbReference type="InterPro" id="IPR012132">
    <property type="entry name" value="GMC_OxRdtase"/>
</dbReference>
<dbReference type="InterPro" id="IPR007867">
    <property type="entry name" value="GMC_OxRtase_C"/>
</dbReference>
<name>A0ABN2FYK6_9MICO</name>
<evidence type="ECO:0000259" key="6">
    <source>
        <dbReference type="PROSITE" id="PS00623"/>
    </source>
</evidence>
<dbReference type="Gene3D" id="3.30.410.40">
    <property type="match status" value="1"/>
</dbReference>